<organism evidence="5 6">
    <name type="scientific">Magallana gigas</name>
    <name type="common">Pacific oyster</name>
    <name type="synonym">Crassostrea gigas</name>
    <dbReference type="NCBI Taxonomy" id="29159"/>
    <lineage>
        <taxon>Eukaryota</taxon>
        <taxon>Metazoa</taxon>
        <taxon>Spiralia</taxon>
        <taxon>Lophotrochozoa</taxon>
        <taxon>Mollusca</taxon>
        <taxon>Bivalvia</taxon>
        <taxon>Autobranchia</taxon>
        <taxon>Pteriomorphia</taxon>
        <taxon>Ostreida</taxon>
        <taxon>Ostreoidea</taxon>
        <taxon>Ostreidae</taxon>
        <taxon>Magallana</taxon>
    </lineage>
</organism>
<accession>A0A8W8NX81</accession>
<reference evidence="5" key="1">
    <citation type="submission" date="2022-08" db="UniProtKB">
        <authorList>
            <consortium name="EnsemblMetazoa"/>
        </authorList>
    </citation>
    <scope>IDENTIFICATION</scope>
    <source>
        <strain evidence="5">05x7-T-G4-1.051#20</strain>
    </source>
</reference>
<evidence type="ECO:0000313" key="5">
    <source>
        <dbReference type="EnsemblMetazoa" id="G9009.1:cds"/>
    </source>
</evidence>
<evidence type="ECO:0000313" key="6">
    <source>
        <dbReference type="Proteomes" id="UP000005408"/>
    </source>
</evidence>
<keyword evidence="3" id="KW-0472">Membrane</keyword>
<dbReference type="AlphaFoldDB" id="A0A8W8NX81"/>
<keyword evidence="1" id="KW-0547">Nucleotide-binding</keyword>
<dbReference type="InterPro" id="IPR027417">
    <property type="entry name" value="P-loop_NTPase"/>
</dbReference>
<sequence>MDASAITPEDVMKMNLDHLCDVLETKNIDYSCLEDIEEIRDLVLQSISRQEPSNNEETSSEQATSEMIGRILERDAKVKKMILDIYESVLTTLKKIENVRGLESSMHISTVEGYIKQLERKQYPIVVAGETSAGKSSLLNLLMEEHILPREVLSSTSCICQIINSEQKKAVVIDENNRTIVINDVTRESLSKYLCVDRSNRKLKGCKSVDIYWPVPMLKEYAMFVDTPGVGESKEMTEKLLEYLPEALAFIYVINSSNAGGVQEDRLRYIFKKQHELEEKGISHKIDPECAIFVCNKWDQVLNSKEGEEKVWEEIARKLEACWPTERDVDITRQMFKMSVTKDLQRKEVGLGYSDKYQTLLSAINRLISTCLERRVRKHIERLQQLLNGLLTKATARLNFSRNSQKEKELMKKETEARLNFLKKETVNVKMKLKKKAKDKCRQIAEELASHLRDKETKRKMFNWDEDELPDCDDFEVIEFKAKEMIVDKINYRITIWCLRHHIKDTSYQLFDLFNKECKLMKSNLDEISQIIQGIKPPINDETFQQQTETSSDFDSSSSSTEYSPELKIIIAATAPLWIPLIIGGTIVSLPVAIGSVIKDTIVEKMKIKQYQENKLEHMLKLGEEELKNYTTDAIYNALHGTYLRKLMSGLEEVCEHIIPKQIKEDKELIKNMMEEDRDYKTLKLEYAPIEQKIKEIIGNLLYVKIKYLSDRQPLISRERSILGRGLFSQIHLCDVDIGGNNERCAVRKLTSSIQSDTYLELSLAENMM</sequence>
<proteinExistence type="predicted"/>
<evidence type="ECO:0000256" key="2">
    <source>
        <dbReference type="SAM" id="Coils"/>
    </source>
</evidence>
<keyword evidence="3" id="KW-1133">Transmembrane helix</keyword>
<feature type="binding site" evidence="1">
    <location>
        <position position="749"/>
    </location>
    <ligand>
        <name>ATP</name>
        <dbReference type="ChEBI" id="CHEBI:30616"/>
    </ligand>
</feature>
<feature type="domain" description="Dynamin N-terminal" evidence="4">
    <location>
        <begin position="125"/>
        <end position="259"/>
    </location>
</feature>
<dbReference type="Pfam" id="PF00350">
    <property type="entry name" value="Dynamin_N"/>
    <property type="match status" value="1"/>
</dbReference>
<dbReference type="PANTHER" id="PTHR26392:SF92">
    <property type="entry name" value="PROTEIN KINASE DOMAIN-CONTAINING PROTEIN"/>
    <property type="match status" value="1"/>
</dbReference>
<dbReference type="Proteomes" id="UP000005408">
    <property type="component" value="Unassembled WGS sequence"/>
</dbReference>
<dbReference type="SUPFAM" id="SSF52540">
    <property type="entry name" value="P-loop containing nucleoside triphosphate hydrolases"/>
    <property type="match status" value="1"/>
</dbReference>
<dbReference type="PANTHER" id="PTHR26392">
    <property type="entry name" value="MITOGEN-ACTIVATED PROTEIN KINASE KINASE KINASE 7-RELATED"/>
    <property type="match status" value="1"/>
</dbReference>
<keyword evidence="2" id="KW-0175">Coiled coil</keyword>
<dbReference type="EnsemblMetazoa" id="G9009.1">
    <property type="protein sequence ID" value="G9009.1:cds"/>
    <property type="gene ID" value="G9009"/>
</dbReference>
<keyword evidence="1" id="KW-0067">ATP-binding</keyword>
<keyword evidence="6" id="KW-1185">Reference proteome</keyword>
<evidence type="ECO:0000256" key="1">
    <source>
        <dbReference type="PROSITE-ProRule" id="PRU10141"/>
    </source>
</evidence>
<keyword evidence="3" id="KW-0812">Transmembrane</keyword>
<name>A0A8W8NX81_MAGGI</name>
<dbReference type="InterPro" id="IPR045063">
    <property type="entry name" value="Dynamin_N"/>
</dbReference>
<dbReference type="Gene3D" id="3.40.50.300">
    <property type="entry name" value="P-loop containing nucleotide triphosphate hydrolases"/>
    <property type="match status" value="1"/>
</dbReference>
<dbReference type="InterPro" id="IPR017441">
    <property type="entry name" value="Protein_kinase_ATP_BS"/>
</dbReference>
<evidence type="ECO:0000256" key="3">
    <source>
        <dbReference type="SAM" id="Phobius"/>
    </source>
</evidence>
<dbReference type="GO" id="GO:0005524">
    <property type="term" value="F:ATP binding"/>
    <property type="evidence" value="ECO:0007669"/>
    <property type="project" value="UniProtKB-UniRule"/>
</dbReference>
<feature type="coiled-coil region" evidence="2">
    <location>
        <begin position="405"/>
        <end position="454"/>
    </location>
</feature>
<feature type="transmembrane region" description="Helical" evidence="3">
    <location>
        <begin position="577"/>
        <end position="598"/>
    </location>
</feature>
<protein>
    <recommendedName>
        <fullName evidence="4">Dynamin N-terminal domain-containing protein</fullName>
    </recommendedName>
</protein>
<evidence type="ECO:0000259" key="4">
    <source>
        <dbReference type="Pfam" id="PF00350"/>
    </source>
</evidence>
<dbReference type="PROSITE" id="PS00107">
    <property type="entry name" value="PROTEIN_KINASE_ATP"/>
    <property type="match status" value="1"/>
</dbReference>